<keyword evidence="2" id="KW-1185">Reference proteome</keyword>
<dbReference type="Proteomes" id="UP000499080">
    <property type="component" value="Unassembled WGS sequence"/>
</dbReference>
<proteinExistence type="predicted"/>
<sequence length="63" mass="6722">HFSRCLPTSTVAAVFSSRTSSTDSSAISSLIGGLLLLLLKDCPLGCPDLNFPLYLYFPPRCSA</sequence>
<evidence type="ECO:0000313" key="2">
    <source>
        <dbReference type="Proteomes" id="UP000499080"/>
    </source>
</evidence>
<dbReference type="AlphaFoldDB" id="A0A4Y2UT83"/>
<evidence type="ECO:0000313" key="1">
    <source>
        <dbReference type="EMBL" id="GBO16199.1"/>
    </source>
</evidence>
<organism evidence="1 2">
    <name type="scientific">Araneus ventricosus</name>
    <name type="common">Orbweaver spider</name>
    <name type="synonym">Epeira ventricosa</name>
    <dbReference type="NCBI Taxonomy" id="182803"/>
    <lineage>
        <taxon>Eukaryota</taxon>
        <taxon>Metazoa</taxon>
        <taxon>Ecdysozoa</taxon>
        <taxon>Arthropoda</taxon>
        <taxon>Chelicerata</taxon>
        <taxon>Arachnida</taxon>
        <taxon>Araneae</taxon>
        <taxon>Araneomorphae</taxon>
        <taxon>Entelegynae</taxon>
        <taxon>Araneoidea</taxon>
        <taxon>Araneidae</taxon>
        <taxon>Araneus</taxon>
    </lineage>
</organism>
<accession>A0A4Y2UT83</accession>
<reference evidence="1 2" key="1">
    <citation type="journal article" date="2019" name="Sci. Rep.">
        <title>Orb-weaving spider Araneus ventricosus genome elucidates the spidroin gene catalogue.</title>
        <authorList>
            <person name="Kono N."/>
            <person name="Nakamura H."/>
            <person name="Ohtoshi R."/>
            <person name="Moran D.A.P."/>
            <person name="Shinohara A."/>
            <person name="Yoshida Y."/>
            <person name="Fujiwara M."/>
            <person name="Mori M."/>
            <person name="Tomita M."/>
            <person name="Arakawa K."/>
        </authorList>
    </citation>
    <scope>NUCLEOTIDE SEQUENCE [LARGE SCALE GENOMIC DNA]</scope>
</reference>
<gene>
    <name evidence="1" type="ORF">AVEN_58950_1</name>
</gene>
<name>A0A4Y2UT83_ARAVE</name>
<feature type="non-terminal residue" evidence="1">
    <location>
        <position position="1"/>
    </location>
</feature>
<dbReference type="EMBL" id="BGPR01040125">
    <property type="protein sequence ID" value="GBO16199.1"/>
    <property type="molecule type" value="Genomic_DNA"/>
</dbReference>
<protein>
    <submittedName>
        <fullName evidence="1">Uncharacterized protein</fullName>
    </submittedName>
</protein>
<comment type="caution">
    <text evidence="1">The sequence shown here is derived from an EMBL/GenBank/DDBJ whole genome shotgun (WGS) entry which is preliminary data.</text>
</comment>